<dbReference type="EMBL" id="PXOH01000033">
    <property type="protein sequence ID" value="PSF33107.1"/>
    <property type="molecule type" value="Genomic_DNA"/>
</dbReference>
<dbReference type="OrthoDB" id="583572at2"/>
<reference evidence="1 2" key="1">
    <citation type="submission" date="2018-03" db="EMBL/GenBank/DDBJ databases">
        <title>The ancient ancestry and fast evolution of plastids.</title>
        <authorList>
            <person name="Moore K.R."/>
            <person name="Magnabosco C."/>
            <person name="Momper L."/>
            <person name="Gold D.A."/>
            <person name="Bosak T."/>
            <person name="Fournier G.P."/>
        </authorList>
    </citation>
    <scope>NUCLEOTIDE SEQUENCE [LARGE SCALE GENOMIC DNA]</scope>
    <source>
        <strain evidence="1 2">CCALA 016</strain>
    </source>
</reference>
<comment type="caution">
    <text evidence="1">The sequence shown here is derived from an EMBL/GenBank/DDBJ whole genome shotgun (WGS) entry which is preliminary data.</text>
</comment>
<sequence>MTNNQECFETINQKKLCLKEMKTQFYIDNDMQLSIVKAKIDNCLIKNGKRCDWLLIIEQRNIEIYIELKGCRIKDALEQLEITLNNTSLKQILEQKYKNNKPSKTFCCIIYTKCPSNQPEIENAKKTFRKLGIILKFISSNSSKRPQKLSQLIS</sequence>
<evidence type="ECO:0000313" key="2">
    <source>
        <dbReference type="Proteomes" id="UP000239001"/>
    </source>
</evidence>
<name>A0A2T1LSQ9_9CHRO</name>
<protein>
    <submittedName>
        <fullName evidence="1">Uncharacterized protein</fullName>
    </submittedName>
</protein>
<keyword evidence="2" id="KW-1185">Reference proteome</keyword>
<organism evidence="1 2">
    <name type="scientific">Aphanothece hegewaldii CCALA 016</name>
    <dbReference type="NCBI Taxonomy" id="2107694"/>
    <lineage>
        <taxon>Bacteria</taxon>
        <taxon>Bacillati</taxon>
        <taxon>Cyanobacteriota</taxon>
        <taxon>Cyanophyceae</taxon>
        <taxon>Oscillatoriophycideae</taxon>
        <taxon>Chroococcales</taxon>
        <taxon>Aphanothecaceae</taxon>
        <taxon>Aphanothece</taxon>
    </lineage>
</organism>
<dbReference type="Proteomes" id="UP000239001">
    <property type="component" value="Unassembled WGS sequence"/>
</dbReference>
<evidence type="ECO:0000313" key="1">
    <source>
        <dbReference type="EMBL" id="PSF33107.1"/>
    </source>
</evidence>
<accession>A0A2T1LSQ9</accession>
<dbReference type="AlphaFoldDB" id="A0A2T1LSQ9"/>
<dbReference type="RefSeq" id="WP_106458804.1">
    <property type="nucleotide sequence ID" value="NZ_PXOH01000033.1"/>
</dbReference>
<proteinExistence type="predicted"/>
<gene>
    <name evidence="1" type="ORF">C7H19_20655</name>
</gene>
<reference evidence="1 2" key="2">
    <citation type="submission" date="2018-03" db="EMBL/GenBank/DDBJ databases">
        <authorList>
            <person name="Keele B.F."/>
        </authorList>
    </citation>
    <scope>NUCLEOTIDE SEQUENCE [LARGE SCALE GENOMIC DNA]</scope>
    <source>
        <strain evidence="1 2">CCALA 016</strain>
    </source>
</reference>